<keyword evidence="2" id="KW-0732">Signal</keyword>
<dbReference type="SMART" id="SM00052">
    <property type="entry name" value="EAL"/>
    <property type="match status" value="1"/>
</dbReference>
<dbReference type="GO" id="GO:0071111">
    <property type="term" value="F:cyclic-guanylate-specific phosphodiesterase activity"/>
    <property type="evidence" value="ECO:0007669"/>
    <property type="project" value="InterPro"/>
</dbReference>
<dbReference type="Pfam" id="PF00563">
    <property type="entry name" value="EAL"/>
    <property type="match status" value="1"/>
</dbReference>
<dbReference type="EMBL" id="CP021435">
    <property type="protein sequence ID" value="ATJ82744.1"/>
    <property type="molecule type" value="Genomic_DNA"/>
</dbReference>
<feature type="chain" id="PRO_5012448761" evidence="2">
    <location>
        <begin position="32"/>
        <end position="808"/>
    </location>
</feature>
<organism evidence="4 5">
    <name type="scientific">Halomonas beimenensis</name>
    <dbReference type="NCBI Taxonomy" id="475662"/>
    <lineage>
        <taxon>Bacteria</taxon>
        <taxon>Pseudomonadati</taxon>
        <taxon>Pseudomonadota</taxon>
        <taxon>Gammaproteobacteria</taxon>
        <taxon>Oceanospirillales</taxon>
        <taxon>Halomonadaceae</taxon>
        <taxon>Halomonas</taxon>
    </lineage>
</organism>
<feature type="signal peptide" evidence="2">
    <location>
        <begin position="1"/>
        <end position="31"/>
    </location>
</feature>
<gene>
    <name evidence="4" type="ORF">BEI_1757</name>
</gene>
<dbReference type="Proteomes" id="UP000219993">
    <property type="component" value="Chromosome"/>
</dbReference>
<keyword evidence="5" id="KW-1185">Reference proteome</keyword>
<dbReference type="OrthoDB" id="8731447at2"/>
<dbReference type="RefSeq" id="WP_097789147.1">
    <property type="nucleotide sequence ID" value="NZ_CP021435.1"/>
</dbReference>
<dbReference type="PANTHER" id="PTHR33121:SF79">
    <property type="entry name" value="CYCLIC DI-GMP PHOSPHODIESTERASE PDED-RELATED"/>
    <property type="match status" value="1"/>
</dbReference>
<evidence type="ECO:0000313" key="5">
    <source>
        <dbReference type="Proteomes" id="UP000219993"/>
    </source>
</evidence>
<keyword evidence="1" id="KW-0812">Transmembrane</keyword>
<evidence type="ECO:0000259" key="3">
    <source>
        <dbReference type="PROSITE" id="PS50883"/>
    </source>
</evidence>
<accession>A0A291P773</accession>
<evidence type="ECO:0000256" key="2">
    <source>
        <dbReference type="SAM" id="SignalP"/>
    </source>
</evidence>
<reference evidence="4 5" key="1">
    <citation type="journal article" date="2017" name="Sci. Rep.">
        <title>Revealing the Saline Adaptation Strategies of the Halophilic Bacterium Halomonas beimenensis through High-throughput Omics and Transposon Mutagenesis Approaches.</title>
        <authorList>
            <person name="Chen Y.H."/>
            <person name="Lin S.S."/>
            <person name="Shyu Y.T."/>
        </authorList>
    </citation>
    <scope>NUCLEOTIDE SEQUENCE [LARGE SCALE GENOMIC DNA]</scope>
    <source>
        <strain evidence="4 5">NTU-111</strain>
    </source>
</reference>
<dbReference type="AlphaFoldDB" id="A0A291P773"/>
<feature type="transmembrane region" description="Helical" evidence="1">
    <location>
        <begin position="347"/>
        <end position="368"/>
    </location>
</feature>
<keyword evidence="1" id="KW-0472">Membrane</keyword>
<dbReference type="PANTHER" id="PTHR33121">
    <property type="entry name" value="CYCLIC DI-GMP PHOSPHODIESTERASE PDEF"/>
    <property type="match status" value="1"/>
</dbReference>
<name>A0A291P773_9GAMM</name>
<dbReference type="InterPro" id="IPR001633">
    <property type="entry name" value="EAL_dom"/>
</dbReference>
<keyword evidence="1" id="KW-1133">Transmembrane helix</keyword>
<dbReference type="PROSITE" id="PS50883">
    <property type="entry name" value="EAL"/>
    <property type="match status" value="1"/>
</dbReference>
<sequence length="808" mass="89329">MNAAQGTTRGRWLARRLLGACLWALAALAEAQPLDPPRLEVLASYHRGNPWTDELLTRIEAAAERLGVASVDVDYLDARRLLEAQAFELQRLRLRGRRAVDRGDHLLLLDDAALRFYLAHTQALGDPARVVALGVNDPGLQRRALAVGIKLIDTTGVAAESLRFLQAVLGPPLPLLVLGDSTPVGQDLTTAFLRRLTREAPGELAGVLWDWTPDAVEEALSTLPPDTRVYLVEGQTTGEGDLDAERRDWLPRLEARGIRVFCHLPYQVELGCDGGAILDTRRLGTLAVETLYSPAFAPQPDRQTVGAGRRVLNAHWYAAVSPESATSIEWLDVQRAMGDAEQQQQRLLWAGAGLGGLVASGVVALAWSRRRGLRRERRLMVDRVTGLPSRQLLEVDFPPAQPGRDGWLFELASPRLRQVRARFGLPAAQAMLGEQLPQIRERLPRGWRLYADAGLNLLGWIPAGPGVDDDEARFDALLASLDEREPAEPGPTLPWHASLLRLAGHEADLARCCAALDEGLARLERQGWRQPVLRVAPVPREKATRFRRLADELEALIEAPEGQWRLVLQSQWAANGVTLVGAEALLRWRHPRLGEISPGEFLPVVDSLGLSERLDAWVSLTAIDWLGRHQDRLGGLPRLSINVGLTTLDDEGYVARLAGALERWRLPAERLEIEITEHADFGDLKRAEQALARLRRLGVRVALDDFGTGYTAFRLLQRLPFDVVKLDRTLLEAAGQHRRAVEAYVAMVRFCRELGLEVVAEGVETAEEAAWLAGLDVQVFQGFHLGRPMERQVFLERHGVAPTSGAGR</sequence>
<dbReference type="CDD" id="cd01948">
    <property type="entry name" value="EAL"/>
    <property type="match status" value="1"/>
</dbReference>
<dbReference type="InterPro" id="IPR050706">
    <property type="entry name" value="Cyclic-di-GMP_PDE-like"/>
</dbReference>
<proteinExistence type="predicted"/>
<dbReference type="Gene3D" id="3.20.20.450">
    <property type="entry name" value="EAL domain"/>
    <property type="match status" value="1"/>
</dbReference>
<evidence type="ECO:0000256" key="1">
    <source>
        <dbReference type="SAM" id="Phobius"/>
    </source>
</evidence>
<feature type="domain" description="EAL" evidence="3">
    <location>
        <begin position="546"/>
        <end position="802"/>
    </location>
</feature>
<evidence type="ECO:0000313" key="4">
    <source>
        <dbReference type="EMBL" id="ATJ82744.1"/>
    </source>
</evidence>
<protein>
    <submittedName>
        <fullName evidence="4">Diguanylate cyclase/phosphodiesterase (GGDEF &amp; EAL domains) with PAS/PAC sensor(S)</fullName>
    </submittedName>
</protein>
<dbReference type="InterPro" id="IPR035919">
    <property type="entry name" value="EAL_sf"/>
</dbReference>
<dbReference type="KEGG" id="hbe:BEI_1757"/>
<dbReference type="SUPFAM" id="SSF141868">
    <property type="entry name" value="EAL domain-like"/>
    <property type="match status" value="1"/>
</dbReference>